<dbReference type="GO" id="GO:0005737">
    <property type="term" value="C:cytoplasm"/>
    <property type="evidence" value="ECO:0007669"/>
    <property type="project" value="UniProtKB-SubCell"/>
</dbReference>
<dbReference type="GO" id="GO:0006298">
    <property type="term" value="P:mismatch repair"/>
    <property type="evidence" value="ECO:0007669"/>
    <property type="project" value="TreeGrafter"/>
</dbReference>
<proteinExistence type="inferred from homology"/>
<comment type="subcellular location">
    <subcellularLocation>
        <location evidence="4 14">Cytoplasm</location>
    </subcellularLocation>
</comment>
<feature type="domain" description="RNase H type-2" evidence="17">
    <location>
        <begin position="78"/>
        <end position="265"/>
    </location>
</feature>
<dbReference type="InterPro" id="IPR036397">
    <property type="entry name" value="RNaseH_sf"/>
</dbReference>
<dbReference type="GO" id="GO:0004523">
    <property type="term" value="F:RNA-DNA hybrid ribonuclease activity"/>
    <property type="evidence" value="ECO:0007669"/>
    <property type="project" value="UniProtKB-UniRule"/>
</dbReference>
<dbReference type="KEGG" id="cbac:JI75_03445"/>
<dbReference type="InterPro" id="IPR022898">
    <property type="entry name" value="RNase_HII"/>
</dbReference>
<reference evidence="19" key="1">
    <citation type="submission" date="2014-08" db="EMBL/GenBank/DDBJ databases">
        <title>Coriobacteriaceae sp. complete genome.</title>
        <authorList>
            <person name="Looft T."/>
            <person name="Bayles D.O."/>
            <person name="Stanton T.B."/>
        </authorList>
    </citation>
    <scope>NUCLEOTIDE SEQUENCE [LARGE SCALE GENOMIC DNA]</scope>
    <source>
        <strain evidence="19">68-1-3</strain>
    </source>
</reference>
<dbReference type="Proteomes" id="UP000031121">
    <property type="component" value="Chromosome"/>
</dbReference>
<accession>A0A0A8B385</accession>
<dbReference type="GO" id="GO:0032299">
    <property type="term" value="C:ribonuclease H2 complex"/>
    <property type="evidence" value="ECO:0007669"/>
    <property type="project" value="TreeGrafter"/>
</dbReference>
<evidence type="ECO:0000256" key="13">
    <source>
        <dbReference type="ARBA" id="ARBA00023211"/>
    </source>
</evidence>
<keyword evidence="12 14" id="KW-0378">Hydrolase</keyword>
<dbReference type="RefSeq" id="WP_039688754.1">
    <property type="nucleotide sequence ID" value="NZ_CP009302.1"/>
</dbReference>
<evidence type="ECO:0000313" key="18">
    <source>
        <dbReference type="EMBL" id="AJC11865.1"/>
    </source>
</evidence>
<dbReference type="CDD" id="cd07182">
    <property type="entry name" value="RNase_HII_bacteria_HII_like"/>
    <property type="match status" value="1"/>
</dbReference>
<dbReference type="Gene3D" id="3.30.420.10">
    <property type="entry name" value="Ribonuclease H-like superfamily/Ribonuclease H"/>
    <property type="match status" value="1"/>
</dbReference>
<dbReference type="InterPro" id="IPR001352">
    <property type="entry name" value="RNase_HII/HIII"/>
</dbReference>
<dbReference type="GO" id="GO:0003723">
    <property type="term" value="F:RNA binding"/>
    <property type="evidence" value="ECO:0007669"/>
    <property type="project" value="UniProtKB-UniRule"/>
</dbReference>
<keyword evidence="11 14" id="KW-0255">Endonuclease</keyword>
<name>A0A0A8B385_9ACTN</name>
<evidence type="ECO:0000256" key="15">
    <source>
        <dbReference type="PROSITE-ProRule" id="PRU01319"/>
    </source>
</evidence>
<gene>
    <name evidence="14" type="primary">rnhB</name>
    <name evidence="18" type="ORF">JI75_03445</name>
</gene>
<dbReference type="STRING" id="1531429.JI75_03445"/>
<dbReference type="OrthoDB" id="9803420at2"/>
<feature type="binding site" evidence="14 15">
    <location>
        <position position="179"/>
    </location>
    <ligand>
        <name>a divalent metal cation</name>
        <dbReference type="ChEBI" id="CHEBI:60240"/>
    </ligand>
</feature>
<evidence type="ECO:0000256" key="9">
    <source>
        <dbReference type="ARBA" id="ARBA00022722"/>
    </source>
</evidence>
<evidence type="ECO:0000256" key="11">
    <source>
        <dbReference type="ARBA" id="ARBA00022759"/>
    </source>
</evidence>
<feature type="binding site" evidence="14 15">
    <location>
        <position position="85"/>
    </location>
    <ligand>
        <name>a divalent metal cation</name>
        <dbReference type="ChEBI" id="CHEBI:60240"/>
    </ligand>
</feature>
<comment type="cofactor">
    <cofactor evidence="14 15">
        <name>Mn(2+)</name>
        <dbReference type="ChEBI" id="CHEBI:29035"/>
    </cofactor>
    <cofactor evidence="14 15">
        <name>Mg(2+)</name>
        <dbReference type="ChEBI" id="CHEBI:18420"/>
    </cofactor>
    <text evidence="14 15">Manganese or magnesium. Binds 1 divalent metal ion per monomer in the absence of substrate. May bind a second metal ion after substrate binding.</text>
</comment>
<reference evidence="18 19" key="2">
    <citation type="journal article" date="2015" name="Genome Announc.">
        <title>Complete Genome Sequence of Coriobacteriaceae Strain 68-1-3, a Novel Mucus-Degrading Isolate from the Swine Intestinal Tract.</title>
        <authorList>
            <person name="Looft T."/>
            <person name="Bayles D.O."/>
            <person name="Alt D.P."/>
            <person name="Stanton T.B."/>
        </authorList>
    </citation>
    <scope>NUCLEOTIDE SEQUENCE [LARGE SCALE GENOMIC DNA]</scope>
    <source>
        <strain evidence="18 19">68-1-3</strain>
    </source>
</reference>
<evidence type="ECO:0000256" key="16">
    <source>
        <dbReference type="RuleBase" id="RU003515"/>
    </source>
</evidence>
<evidence type="ECO:0000256" key="2">
    <source>
        <dbReference type="ARBA" id="ARBA00001946"/>
    </source>
</evidence>
<dbReference type="InterPro" id="IPR012337">
    <property type="entry name" value="RNaseH-like_sf"/>
</dbReference>
<dbReference type="PANTHER" id="PTHR10954">
    <property type="entry name" value="RIBONUCLEASE H2 SUBUNIT A"/>
    <property type="match status" value="1"/>
</dbReference>
<dbReference type="PANTHER" id="PTHR10954:SF18">
    <property type="entry name" value="RIBONUCLEASE HII"/>
    <property type="match status" value="1"/>
</dbReference>
<evidence type="ECO:0000256" key="1">
    <source>
        <dbReference type="ARBA" id="ARBA00000077"/>
    </source>
</evidence>
<dbReference type="EC" id="3.1.26.4" evidence="6 14"/>
<evidence type="ECO:0000256" key="8">
    <source>
        <dbReference type="ARBA" id="ARBA00022490"/>
    </source>
</evidence>
<dbReference type="HAMAP" id="MF_00052_B">
    <property type="entry name" value="RNase_HII_B"/>
    <property type="match status" value="1"/>
</dbReference>
<feature type="binding site" evidence="14 15">
    <location>
        <position position="84"/>
    </location>
    <ligand>
        <name>a divalent metal cation</name>
        <dbReference type="ChEBI" id="CHEBI:60240"/>
    </ligand>
</feature>
<evidence type="ECO:0000259" key="17">
    <source>
        <dbReference type="PROSITE" id="PS51975"/>
    </source>
</evidence>
<dbReference type="NCBIfam" id="NF000595">
    <property type="entry name" value="PRK00015.1-3"/>
    <property type="match status" value="1"/>
</dbReference>
<evidence type="ECO:0000256" key="4">
    <source>
        <dbReference type="ARBA" id="ARBA00004496"/>
    </source>
</evidence>
<evidence type="ECO:0000313" key="19">
    <source>
        <dbReference type="Proteomes" id="UP000031121"/>
    </source>
</evidence>
<sequence>MGDSGNRATVGQIKDMLSKADRAGFAKLEQEFSDDDRKGVVAAFASARRRFDREDRERERLEGLYRFERDLAREREASVIVGLDEVGRGPLAGPLTIGAVVLDPAVPITGLNDSKQVKPEDRPAMARMVKETALAWSIQHIQPDEIDAAGMAASLRVAFSRTIADIERQGIVPDLVLIDGNPLHVDEREVNVVKGDGKCASIAAASVIAKVERDSLMVEYSRRFPLYRFDECKGYGSPAHIEAIKLHGLSPIHRRSFCRSFCQDE</sequence>
<comment type="function">
    <text evidence="3 14 16">Endonuclease that specifically degrades the RNA of RNA-DNA hybrids.</text>
</comment>
<keyword evidence="10 14" id="KW-0479">Metal-binding</keyword>
<dbReference type="SUPFAM" id="SSF53098">
    <property type="entry name" value="Ribonuclease H-like"/>
    <property type="match status" value="1"/>
</dbReference>
<keyword evidence="19" id="KW-1185">Reference proteome</keyword>
<dbReference type="GO" id="GO:0030145">
    <property type="term" value="F:manganese ion binding"/>
    <property type="evidence" value="ECO:0007669"/>
    <property type="project" value="UniProtKB-UniRule"/>
</dbReference>
<dbReference type="HOGENOM" id="CLU_036532_2_1_11"/>
<comment type="similarity">
    <text evidence="5 14 16">Belongs to the RNase HII family.</text>
</comment>
<evidence type="ECO:0000256" key="7">
    <source>
        <dbReference type="ARBA" id="ARBA00019179"/>
    </source>
</evidence>
<comment type="catalytic activity">
    <reaction evidence="1 14 15 16">
        <text>Endonucleolytic cleavage to 5'-phosphomonoester.</text>
        <dbReference type="EC" id="3.1.26.4"/>
    </reaction>
</comment>
<keyword evidence="8 14" id="KW-0963">Cytoplasm</keyword>
<dbReference type="GO" id="GO:0043137">
    <property type="term" value="P:DNA replication, removal of RNA primer"/>
    <property type="evidence" value="ECO:0007669"/>
    <property type="project" value="TreeGrafter"/>
</dbReference>
<evidence type="ECO:0000256" key="12">
    <source>
        <dbReference type="ARBA" id="ARBA00022801"/>
    </source>
</evidence>
<comment type="cofactor">
    <cofactor evidence="2">
        <name>Mg(2+)</name>
        <dbReference type="ChEBI" id="CHEBI:18420"/>
    </cofactor>
</comment>
<evidence type="ECO:0000256" key="14">
    <source>
        <dbReference type="HAMAP-Rule" id="MF_00052"/>
    </source>
</evidence>
<keyword evidence="9 14" id="KW-0540">Nuclease</keyword>
<dbReference type="PROSITE" id="PS51975">
    <property type="entry name" value="RNASE_H_2"/>
    <property type="match status" value="1"/>
</dbReference>
<dbReference type="AlphaFoldDB" id="A0A0A8B385"/>
<evidence type="ECO:0000256" key="10">
    <source>
        <dbReference type="ARBA" id="ARBA00022723"/>
    </source>
</evidence>
<evidence type="ECO:0000256" key="3">
    <source>
        <dbReference type="ARBA" id="ARBA00004065"/>
    </source>
</evidence>
<protein>
    <recommendedName>
        <fullName evidence="7 14">Ribonuclease HII</fullName>
        <shortName evidence="14">RNase HII</shortName>
        <ecNumber evidence="6 14">3.1.26.4</ecNumber>
    </recommendedName>
</protein>
<dbReference type="EMBL" id="CP009302">
    <property type="protein sequence ID" value="AJC11865.1"/>
    <property type="molecule type" value="Genomic_DNA"/>
</dbReference>
<organism evidence="18 19">
    <name type="scientific">Berryella intestinalis</name>
    <dbReference type="NCBI Taxonomy" id="1531429"/>
    <lineage>
        <taxon>Bacteria</taxon>
        <taxon>Bacillati</taxon>
        <taxon>Actinomycetota</taxon>
        <taxon>Coriobacteriia</taxon>
        <taxon>Eggerthellales</taxon>
        <taxon>Eggerthellaceae</taxon>
        <taxon>Berryella</taxon>
    </lineage>
</organism>
<keyword evidence="13 14" id="KW-0464">Manganese</keyword>
<dbReference type="InterPro" id="IPR024567">
    <property type="entry name" value="RNase_HII/HIII_dom"/>
</dbReference>
<dbReference type="Pfam" id="PF01351">
    <property type="entry name" value="RNase_HII"/>
    <property type="match status" value="1"/>
</dbReference>
<evidence type="ECO:0000256" key="6">
    <source>
        <dbReference type="ARBA" id="ARBA00012180"/>
    </source>
</evidence>
<evidence type="ECO:0000256" key="5">
    <source>
        <dbReference type="ARBA" id="ARBA00007383"/>
    </source>
</evidence>